<reference evidence="1 2" key="1">
    <citation type="submission" date="2019-04" db="EMBL/GenBank/DDBJ databases">
        <title>Microbes associate with the intestines of laboratory mice.</title>
        <authorList>
            <person name="Navarre W."/>
            <person name="Wong E."/>
            <person name="Huang K.C."/>
            <person name="Tropini C."/>
            <person name="Ng K."/>
            <person name="Yu B."/>
        </authorList>
    </citation>
    <scope>NUCLEOTIDE SEQUENCE [LARGE SCALE GENOMIC DNA]</scope>
    <source>
        <strain evidence="1 2">NM48_B13</strain>
    </source>
</reference>
<name>A0A4V5KJY4_9ACTN</name>
<evidence type="ECO:0000313" key="2">
    <source>
        <dbReference type="Proteomes" id="UP000309454"/>
    </source>
</evidence>
<proteinExistence type="predicted"/>
<keyword evidence="2" id="KW-1185">Reference proteome</keyword>
<dbReference type="Pfam" id="PF20131">
    <property type="entry name" value="MC3"/>
    <property type="match status" value="1"/>
</dbReference>
<dbReference type="AlphaFoldDB" id="A0A4V5KJY4"/>
<dbReference type="Proteomes" id="UP000309454">
    <property type="component" value="Unassembled WGS sequence"/>
</dbReference>
<sequence>MNAGNLIQLIQNPSIGALTIWQFVVGFYHEDKKATPIDYLFTVIPIVSTPEIREVICHTTGGLLSYRAKLSKSCSNNALLNAAGITPLMYELSGQSIKIATSSKLIKQENGLLKFVPVITNIPSSVKPSDTERDYRLAAKRLGKQMAQMSRSEIFASLGVRF</sequence>
<comment type="caution">
    <text evidence="1">The sequence shown here is derived from an EMBL/GenBank/DDBJ whole genome shotgun (WGS) entry which is preliminary data.</text>
</comment>
<accession>A0A4V5KJY4</accession>
<evidence type="ECO:0000313" key="1">
    <source>
        <dbReference type="EMBL" id="TJW11506.1"/>
    </source>
</evidence>
<dbReference type="OrthoDB" id="7596199at2"/>
<gene>
    <name evidence="1" type="ORF">E5982_04730</name>
</gene>
<dbReference type="RefSeq" id="WP_136845623.1">
    <property type="nucleotide sequence ID" value="NZ_SSTM01000002.1"/>
</dbReference>
<protein>
    <submittedName>
        <fullName evidence="1">Uncharacterized protein</fullName>
    </submittedName>
</protein>
<organism evidence="1 2">
    <name type="scientific">Parvibacter caecicola</name>
    <dbReference type="NCBI Taxonomy" id="747645"/>
    <lineage>
        <taxon>Bacteria</taxon>
        <taxon>Bacillati</taxon>
        <taxon>Actinomycetota</taxon>
        <taxon>Coriobacteriia</taxon>
        <taxon>Coriobacteriales</taxon>
        <taxon>Coriobacteriaceae</taxon>
        <taxon>Parvibacter</taxon>
    </lineage>
</organism>
<dbReference type="EMBL" id="SSTM01000002">
    <property type="protein sequence ID" value="TJW11506.1"/>
    <property type="molecule type" value="Genomic_DNA"/>
</dbReference>
<dbReference type="InterPro" id="IPR045390">
    <property type="entry name" value="ABC-3C_MC3"/>
</dbReference>